<reference evidence="1" key="1">
    <citation type="submission" date="2023-11" db="EMBL/GenBank/DDBJ databases">
        <title>Genome assemblies of two species of porcelain crab, Petrolisthes cinctipes and Petrolisthes manimaculis (Anomura: Porcellanidae).</title>
        <authorList>
            <person name="Angst P."/>
        </authorList>
    </citation>
    <scope>NUCLEOTIDE SEQUENCE</scope>
    <source>
        <strain evidence="1">PB745_02</strain>
        <tissue evidence="1">Gill</tissue>
    </source>
</reference>
<proteinExistence type="predicted"/>
<organism evidence="1 2">
    <name type="scientific">Petrolisthes manimaculis</name>
    <dbReference type="NCBI Taxonomy" id="1843537"/>
    <lineage>
        <taxon>Eukaryota</taxon>
        <taxon>Metazoa</taxon>
        <taxon>Ecdysozoa</taxon>
        <taxon>Arthropoda</taxon>
        <taxon>Crustacea</taxon>
        <taxon>Multicrustacea</taxon>
        <taxon>Malacostraca</taxon>
        <taxon>Eumalacostraca</taxon>
        <taxon>Eucarida</taxon>
        <taxon>Decapoda</taxon>
        <taxon>Pleocyemata</taxon>
        <taxon>Anomura</taxon>
        <taxon>Galatheoidea</taxon>
        <taxon>Porcellanidae</taxon>
        <taxon>Petrolisthes</taxon>
    </lineage>
</organism>
<comment type="caution">
    <text evidence="1">The sequence shown here is derived from an EMBL/GenBank/DDBJ whole genome shotgun (WGS) entry which is preliminary data.</text>
</comment>
<evidence type="ECO:0000313" key="1">
    <source>
        <dbReference type="EMBL" id="KAK4321813.1"/>
    </source>
</evidence>
<keyword evidence="2" id="KW-1185">Reference proteome</keyword>
<protein>
    <submittedName>
        <fullName evidence="1">Uncharacterized protein</fullName>
    </submittedName>
</protein>
<gene>
    <name evidence="1" type="ORF">Pmani_007440</name>
</gene>
<sequence>MPSEVFLELSVGGRCLGRVYIHLWTEMRRAHQFLTLCMGTLGPSYRGAKSREVRNQGKPGEVMVFPYHVESDREINEAIFSNIERGDRLETMVEGLIGANIQPLQPSLHQHLVPFNYPQQYNCIYQAQTYGDYASYSDDETYGFMICTIGSPKVKWSRPFESHYQVNLRVFEVRDGRRKPAVAEGGLSPTLSAPEFRVVW</sequence>
<dbReference type="EMBL" id="JAWZYT010000559">
    <property type="protein sequence ID" value="KAK4321813.1"/>
    <property type="molecule type" value="Genomic_DNA"/>
</dbReference>
<name>A0AAE1UEV0_9EUCA</name>
<accession>A0AAE1UEV0</accession>
<dbReference type="Proteomes" id="UP001292094">
    <property type="component" value="Unassembled WGS sequence"/>
</dbReference>
<dbReference type="AlphaFoldDB" id="A0AAE1UEV0"/>
<evidence type="ECO:0000313" key="2">
    <source>
        <dbReference type="Proteomes" id="UP001292094"/>
    </source>
</evidence>